<evidence type="ECO:0000313" key="2">
    <source>
        <dbReference type="Proteomes" id="UP000566071"/>
    </source>
</evidence>
<protein>
    <submittedName>
        <fullName evidence="1">Uncharacterized protein</fullName>
    </submittedName>
</protein>
<dbReference type="EMBL" id="JABFCR010000003">
    <property type="protein sequence ID" value="NNU33128.1"/>
    <property type="molecule type" value="Genomic_DNA"/>
</dbReference>
<gene>
    <name evidence="1" type="ORF">HK413_01130</name>
</gene>
<evidence type="ECO:0000313" key="1">
    <source>
        <dbReference type="EMBL" id="NNU33128.1"/>
    </source>
</evidence>
<keyword evidence="2" id="KW-1185">Reference proteome</keyword>
<reference evidence="1 2" key="1">
    <citation type="submission" date="2020-05" db="EMBL/GenBank/DDBJ databases">
        <authorList>
            <person name="Khan S.A."/>
            <person name="Jeon C.O."/>
            <person name="Chun B.H."/>
        </authorList>
    </citation>
    <scope>NUCLEOTIDE SEQUENCE [LARGE SCALE GENOMIC DNA]</scope>
    <source>
        <strain evidence="1 2">S1162</strain>
    </source>
</reference>
<dbReference type="Pfam" id="PF05573">
    <property type="entry name" value="NosL"/>
    <property type="match status" value="1"/>
</dbReference>
<sequence>MYDRLFERKSCSGFRPEKQFLVSDFNQPGQLFDARKAWFLRDSSLSSPMGGNLAAFSMWEAAQRAQHDPTAKIFDWTSLLNEDRK</sequence>
<accession>A0ABX1VZL8</accession>
<comment type="caution">
    <text evidence="1">The sequence shown here is derived from an EMBL/GenBank/DDBJ whole genome shotgun (WGS) entry which is preliminary data.</text>
</comment>
<dbReference type="SUPFAM" id="SSF160387">
    <property type="entry name" value="NosL/MerB-like"/>
    <property type="match status" value="1"/>
</dbReference>
<proteinExistence type="predicted"/>
<dbReference type="Proteomes" id="UP000566071">
    <property type="component" value="Unassembled WGS sequence"/>
</dbReference>
<name>A0ABX1VZL8_9SPHI</name>
<dbReference type="InterPro" id="IPR008719">
    <property type="entry name" value="N2O_reductase_NosL"/>
</dbReference>
<organism evidence="1 2">
    <name type="scientific">Mucilaginibacter humi</name>
    <dbReference type="NCBI Taxonomy" id="2732510"/>
    <lineage>
        <taxon>Bacteria</taxon>
        <taxon>Pseudomonadati</taxon>
        <taxon>Bacteroidota</taxon>
        <taxon>Sphingobacteriia</taxon>
        <taxon>Sphingobacteriales</taxon>
        <taxon>Sphingobacteriaceae</taxon>
        <taxon>Mucilaginibacter</taxon>
    </lineage>
</organism>
<dbReference type="RefSeq" id="WP_175268828.1">
    <property type="nucleotide sequence ID" value="NZ_JABFCR010000003.1"/>
</dbReference>